<feature type="binding site" evidence="7">
    <location>
        <begin position="119"/>
        <end position="122"/>
    </location>
    <ligand>
        <name>GTP</name>
        <dbReference type="ChEBI" id="CHEBI:37565"/>
    </ligand>
</feature>
<evidence type="ECO:0000313" key="10">
    <source>
        <dbReference type="EMBL" id="CAL4042873.1"/>
    </source>
</evidence>
<dbReference type="NCBIfam" id="TIGR00231">
    <property type="entry name" value="small_GTP"/>
    <property type="match status" value="1"/>
</dbReference>
<dbReference type="GO" id="GO:0070181">
    <property type="term" value="F:small ribosomal subunit rRNA binding"/>
    <property type="evidence" value="ECO:0007669"/>
    <property type="project" value="UniProtKB-UniRule"/>
</dbReference>
<dbReference type="InterPro" id="IPR027417">
    <property type="entry name" value="P-loop_NTPase"/>
</dbReference>
<keyword evidence="4 7" id="KW-0547">Nucleotide-binding</keyword>
<dbReference type="InterPro" id="IPR030388">
    <property type="entry name" value="G_ERA_dom"/>
</dbReference>
<protein>
    <recommendedName>
        <fullName evidence="2 7">GTPase Era</fullName>
    </recommendedName>
</protein>
<keyword evidence="7" id="KW-0963">Cytoplasm</keyword>
<evidence type="ECO:0000256" key="4">
    <source>
        <dbReference type="ARBA" id="ARBA00022741"/>
    </source>
</evidence>
<comment type="function">
    <text evidence="7">An essential GTPase that binds both GDP and GTP, with rapid nucleotide exchange. Plays a role in 16S rRNA processing and 30S ribosomal subunit biogenesis and possibly also in cell cycle regulation and energy metabolism.</text>
</comment>
<dbReference type="InterPro" id="IPR005662">
    <property type="entry name" value="GTPase_Era-like"/>
</dbReference>
<dbReference type="PROSITE" id="PS50823">
    <property type="entry name" value="KH_TYPE_2"/>
    <property type="match status" value="1"/>
</dbReference>
<dbReference type="EMBL" id="OZ060371">
    <property type="protein sequence ID" value="CAL4042873.1"/>
    <property type="molecule type" value="Genomic_DNA"/>
</dbReference>
<dbReference type="InterPro" id="IPR009019">
    <property type="entry name" value="KH_sf_prok-type"/>
</dbReference>
<dbReference type="AlphaFoldDB" id="A0AAT9IH40"/>
<keyword evidence="5 7" id="KW-0694">RNA-binding</keyword>
<dbReference type="PRINTS" id="PR00449">
    <property type="entry name" value="RASTRNSFRMNG"/>
</dbReference>
<dbReference type="GO" id="GO:0043024">
    <property type="term" value="F:ribosomal small subunit binding"/>
    <property type="evidence" value="ECO:0007669"/>
    <property type="project" value="TreeGrafter"/>
</dbReference>
<evidence type="ECO:0000256" key="1">
    <source>
        <dbReference type="ARBA" id="ARBA00007921"/>
    </source>
</evidence>
<dbReference type="CDD" id="cd22534">
    <property type="entry name" value="KH-II_Era"/>
    <property type="match status" value="1"/>
</dbReference>
<keyword evidence="3 7" id="KW-0690">Ribosome biogenesis</keyword>
<dbReference type="CDD" id="cd04163">
    <property type="entry name" value="Era"/>
    <property type="match status" value="1"/>
</dbReference>
<evidence type="ECO:0000256" key="7">
    <source>
        <dbReference type="HAMAP-Rule" id="MF_00367"/>
    </source>
</evidence>
<dbReference type="GO" id="GO:0000028">
    <property type="term" value="P:ribosomal small subunit assembly"/>
    <property type="evidence" value="ECO:0007669"/>
    <property type="project" value="TreeGrafter"/>
</dbReference>
<comment type="similarity">
    <text evidence="1 7 8">Belongs to the TRAFAC class TrmE-Era-EngA-EngB-Septin-like GTPase superfamily. Era GTPase family.</text>
</comment>
<keyword evidence="7" id="KW-0699">rRNA-binding</keyword>
<keyword evidence="7" id="KW-1003">Cell membrane</keyword>
<comment type="subunit">
    <text evidence="7">Monomer.</text>
</comment>
<dbReference type="Pfam" id="PF07650">
    <property type="entry name" value="KH_2"/>
    <property type="match status" value="1"/>
</dbReference>
<comment type="subcellular location">
    <subcellularLocation>
        <location evidence="7">Cytoplasm</location>
    </subcellularLocation>
    <subcellularLocation>
        <location evidence="7">Cell membrane</location>
        <topology evidence="7">Peripheral membrane protein</topology>
    </subcellularLocation>
</comment>
<dbReference type="NCBIfam" id="TIGR00436">
    <property type="entry name" value="era"/>
    <property type="match status" value="1"/>
</dbReference>
<organism evidence="10">
    <name type="scientific">Buchnera aphidicola</name>
    <name type="common">Anoecia corni</name>
    <dbReference type="NCBI Taxonomy" id="2994477"/>
    <lineage>
        <taxon>Bacteria</taxon>
        <taxon>Pseudomonadati</taxon>
        <taxon>Pseudomonadota</taxon>
        <taxon>Gammaproteobacteria</taxon>
        <taxon>Enterobacterales</taxon>
        <taxon>Erwiniaceae</taxon>
        <taxon>Buchnera</taxon>
    </lineage>
</organism>
<accession>A0AAT9IH40</accession>
<dbReference type="Gene3D" id="3.30.300.20">
    <property type="match status" value="1"/>
</dbReference>
<evidence type="ECO:0000259" key="9">
    <source>
        <dbReference type="PROSITE" id="PS50823"/>
    </source>
</evidence>
<dbReference type="PANTHER" id="PTHR42698:SF1">
    <property type="entry name" value="GTPASE ERA, MITOCHONDRIAL"/>
    <property type="match status" value="1"/>
</dbReference>
<evidence type="ECO:0000256" key="6">
    <source>
        <dbReference type="ARBA" id="ARBA00023134"/>
    </source>
</evidence>
<name>A0AAT9IH40_9GAMM</name>
<feature type="binding site" evidence="7">
    <location>
        <begin position="15"/>
        <end position="22"/>
    </location>
    <ligand>
        <name>GTP</name>
        <dbReference type="ChEBI" id="CHEBI:37565"/>
    </ligand>
</feature>
<evidence type="ECO:0000256" key="2">
    <source>
        <dbReference type="ARBA" id="ARBA00020484"/>
    </source>
</evidence>
<gene>
    <name evidence="7 10" type="primary">era</name>
    <name evidence="10" type="ORF">BUANCORI2928_204</name>
</gene>
<dbReference type="SUPFAM" id="SSF52540">
    <property type="entry name" value="P-loop containing nucleoside triphosphate hydrolases"/>
    <property type="match status" value="1"/>
</dbReference>
<keyword evidence="7" id="KW-0472">Membrane</keyword>
<dbReference type="GO" id="GO:0003924">
    <property type="term" value="F:GTPase activity"/>
    <property type="evidence" value="ECO:0007669"/>
    <property type="project" value="UniProtKB-UniRule"/>
</dbReference>
<dbReference type="Pfam" id="PF01926">
    <property type="entry name" value="MMR_HSR1"/>
    <property type="match status" value="1"/>
</dbReference>
<dbReference type="GO" id="GO:0005525">
    <property type="term" value="F:GTP binding"/>
    <property type="evidence" value="ECO:0007669"/>
    <property type="project" value="UniProtKB-UniRule"/>
</dbReference>
<dbReference type="SUPFAM" id="SSF54814">
    <property type="entry name" value="Prokaryotic type KH domain (KH-domain type II)"/>
    <property type="match status" value="1"/>
</dbReference>
<evidence type="ECO:0000256" key="3">
    <source>
        <dbReference type="ARBA" id="ARBA00022517"/>
    </source>
</evidence>
<feature type="binding site" evidence="7">
    <location>
        <begin position="62"/>
        <end position="66"/>
    </location>
    <ligand>
        <name>GTP</name>
        <dbReference type="ChEBI" id="CHEBI:37565"/>
    </ligand>
</feature>
<dbReference type="RefSeq" id="WP_367681169.1">
    <property type="nucleotide sequence ID" value="NZ_OZ060371.1"/>
</dbReference>
<dbReference type="InterPro" id="IPR004044">
    <property type="entry name" value="KH_dom_type_2"/>
</dbReference>
<dbReference type="PANTHER" id="PTHR42698">
    <property type="entry name" value="GTPASE ERA"/>
    <property type="match status" value="1"/>
</dbReference>
<dbReference type="HAMAP" id="MF_00367">
    <property type="entry name" value="GTPase_Era"/>
    <property type="match status" value="1"/>
</dbReference>
<dbReference type="GO" id="GO:0005829">
    <property type="term" value="C:cytosol"/>
    <property type="evidence" value="ECO:0007669"/>
    <property type="project" value="TreeGrafter"/>
</dbReference>
<dbReference type="InterPro" id="IPR015946">
    <property type="entry name" value="KH_dom-like_a/b"/>
</dbReference>
<keyword evidence="6 7" id="KW-0342">GTP-binding</keyword>
<evidence type="ECO:0000256" key="8">
    <source>
        <dbReference type="RuleBase" id="RU003761"/>
    </source>
</evidence>
<dbReference type="InterPro" id="IPR006073">
    <property type="entry name" value="GTP-bd"/>
</dbReference>
<evidence type="ECO:0000256" key="5">
    <source>
        <dbReference type="ARBA" id="ARBA00022884"/>
    </source>
</evidence>
<reference evidence="10" key="1">
    <citation type="submission" date="2024-06" db="EMBL/GenBank/DDBJ databases">
        <authorList>
            <person name="Manzano-Marin A."/>
            <person name="Manzano-Marin A."/>
            <person name="Alejandro Manzano Marin A."/>
        </authorList>
    </citation>
    <scope>NUCLEOTIDE SEQUENCE</scope>
    <source>
        <strain evidence="10">Ancorni-2928</strain>
    </source>
</reference>
<feature type="domain" description="KH type-2" evidence="9">
    <location>
        <begin position="201"/>
        <end position="278"/>
    </location>
</feature>
<sequence length="282" mass="33322">MNTKKKYCGKILILGRTNTGKSTLFNQLVEKKLSIVSKKKNTTIKNIIGAKISLNIKYIFIDTPGIYSSNGIYLKRINKNIQNIQLILFVLEKTIWTTYDEEIYKYIKNKNVPIIVVINKIDLCKNKQMLLPYMNFIQKKINPISIFPISAKKKYQLSILLNNIKKFLPETIYINKNNIEKIKNNRYMYTELVRETLFHYLNKEIPYNIDVKLHKLYVLPNKEKKIYIEILISNKNHKKIIIGKNGNKIKRISIMSRKKIEIFFKEKTHVMLKIVLLKIPNL</sequence>
<dbReference type="Gene3D" id="3.40.50.300">
    <property type="entry name" value="P-loop containing nucleotide triphosphate hydrolases"/>
    <property type="match status" value="1"/>
</dbReference>
<proteinExistence type="inferred from homology"/>
<dbReference type="GO" id="GO:0005886">
    <property type="term" value="C:plasma membrane"/>
    <property type="evidence" value="ECO:0007669"/>
    <property type="project" value="UniProtKB-SubCell"/>
</dbReference>
<dbReference type="InterPro" id="IPR005225">
    <property type="entry name" value="Small_GTP-bd"/>
</dbReference>